<keyword evidence="8" id="KW-1185">Reference proteome</keyword>
<accession>A0A9X2BBD7</accession>
<evidence type="ECO:0000256" key="5">
    <source>
        <dbReference type="ARBA" id="ARBA00022691"/>
    </source>
</evidence>
<keyword evidence="4" id="KW-0808">Transferase</keyword>
<evidence type="ECO:0000313" key="8">
    <source>
        <dbReference type="Proteomes" id="UP001139450"/>
    </source>
</evidence>
<dbReference type="GO" id="GO:0032259">
    <property type="term" value="P:methylation"/>
    <property type="evidence" value="ECO:0007669"/>
    <property type="project" value="UniProtKB-KW"/>
</dbReference>
<comment type="catalytic activity">
    <reaction evidence="6">
        <text>a 2'-deoxyadenosine in DNA + S-adenosyl-L-methionine = an N(6)-methyl-2'-deoxyadenosine in DNA + S-adenosyl-L-homocysteine + H(+)</text>
        <dbReference type="Rhea" id="RHEA:15197"/>
        <dbReference type="Rhea" id="RHEA-COMP:12418"/>
        <dbReference type="Rhea" id="RHEA-COMP:12419"/>
        <dbReference type="ChEBI" id="CHEBI:15378"/>
        <dbReference type="ChEBI" id="CHEBI:57856"/>
        <dbReference type="ChEBI" id="CHEBI:59789"/>
        <dbReference type="ChEBI" id="CHEBI:90615"/>
        <dbReference type="ChEBI" id="CHEBI:90616"/>
        <dbReference type="EC" id="2.1.1.72"/>
    </reaction>
</comment>
<dbReference type="RefSeq" id="WP_245127906.1">
    <property type="nucleotide sequence ID" value="NZ_JALJEJ010000001.1"/>
</dbReference>
<keyword evidence="3 7" id="KW-0489">Methyltransferase</keyword>
<organism evidence="7 8">
    <name type="scientific">Mucilaginibacter straminoryzae</name>
    <dbReference type="NCBI Taxonomy" id="2932774"/>
    <lineage>
        <taxon>Bacteria</taxon>
        <taxon>Pseudomonadati</taxon>
        <taxon>Bacteroidota</taxon>
        <taxon>Sphingobacteriia</taxon>
        <taxon>Sphingobacteriales</taxon>
        <taxon>Sphingobacteriaceae</taxon>
        <taxon>Mucilaginibacter</taxon>
    </lineage>
</organism>
<dbReference type="EMBL" id="JALJEJ010000001">
    <property type="protein sequence ID" value="MCJ8208068.1"/>
    <property type="molecule type" value="Genomic_DNA"/>
</dbReference>
<gene>
    <name evidence="7" type="ORF">MUY27_00015</name>
</gene>
<name>A0A9X2BBD7_9SPHI</name>
<dbReference type="SUPFAM" id="SSF53335">
    <property type="entry name" value="S-adenosyl-L-methionine-dependent methyltransferases"/>
    <property type="match status" value="1"/>
</dbReference>
<dbReference type="GO" id="GO:0043565">
    <property type="term" value="F:sequence-specific DNA binding"/>
    <property type="evidence" value="ECO:0007669"/>
    <property type="project" value="TreeGrafter"/>
</dbReference>
<protein>
    <recommendedName>
        <fullName evidence="2">site-specific DNA-methyltransferase (adenine-specific)</fullName>
        <ecNumber evidence="2">2.1.1.72</ecNumber>
    </recommendedName>
</protein>
<dbReference type="GO" id="GO:1904047">
    <property type="term" value="F:S-adenosyl-L-methionine binding"/>
    <property type="evidence" value="ECO:0007669"/>
    <property type="project" value="TreeGrafter"/>
</dbReference>
<evidence type="ECO:0000256" key="1">
    <source>
        <dbReference type="ARBA" id="ARBA00006594"/>
    </source>
</evidence>
<dbReference type="InterPro" id="IPR012263">
    <property type="entry name" value="M_m6A_EcoRV"/>
</dbReference>
<dbReference type="InterPro" id="IPR012327">
    <property type="entry name" value="MeTrfase_D12"/>
</dbReference>
<proteinExistence type="inferred from homology"/>
<dbReference type="PANTHER" id="PTHR30481">
    <property type="entry name" value="DNA ADENINE METHYLASE"/>
    <property type="match status" value="1"/>
</dbReference>
<dbReference type="EC" id="2.1.1.72" evidence="2"/>
<evidence type="ECO:0000256" key="6">
    <source>
        <dbReference type="ARBA" id="ARBA00047942"/>
    </source>
</evidence>
<dbReference type="InterPro" id="IPR029063">
    <property type="entry name" value="SAM-dependent_MTases_sf"/>
</dbReference>
<dbReference type="GO" id="GO:0009007">
    <property type="term" value="F:site-specific DNA-methyltransferase (adenine-specific) activity"/>
    <property type="evidence" value="ECO:0007669"/>
    <property type="project" value="UniProtKB-EC"/>
</dbReference>
<dbReference type="GO" id="GO:0006298">
    <property type="term" value="P:mismatch repair"/>
    <property type="evidence" value="ECO:0007669"/>
    <property type="project" value="TreeGrafter"/>
</dbReference>
<comment type="similarity">
    <text evidence="1">Belongs to the N(4)/N(6)-methyltransferase family.</text>
</comment>
<dbReference type="PANTHER" id="PTHR30481:SF2">
    <property type="entry name" value="SITE-SPECIFIC DNA-METHYLTRANSFERASE (ADENINE-SPECIFIC)"/>
    <property type="match status" value="1"/>
</dbReference>
<evidence type="ECO:0000256" key="4">
    <source>
        <dbReference type="ARBA" id="ARBA00022679"/>
    </source>
</evidence>
<dbReference type="InterPro" id="IPR023095">
    <property type="entry name" value="Ade_MeTrfase_dom_2"/>
</dbReference>
<comment type="caution">
    <text evidence="7">The sequence shown here is derived from an EMBL/GenBank/DDBJ whole genome shotgun (WGS) entry which is preliminary data.</text>
</comment>
<dbReference type="Gene3D" id="3.40.50.150">
    <property type="entry name" value="Vaccinia Virus protein VP39"/>
    <property type="match status" value="1"/>
</dbReference>
<dbReference type="PIRSF" id="PIRSF000398">
    <property type="entry name" value="M_m6A_EcoRV"/>
    <property type="match status" value="1"/>
</dbReference>
<evidence type="ECO:0000313" key="7">
    <source>
        <dbReference type="EMBL" id="MCJ8208068.1"/>
    </source>
</evidence>
<sequence>MDFYSPLRYPGGKGKISKFIKTIFEKNLLSDGVYVEPYAGGASVALSLVLDEYASKVIINDMDKSIYSFWVSVIEDSEGLCKLIRDTKVDMETWREAKEVQKNKDQVSPLELGFSTFFLNRTNRSGIIKAGVIGGNDQTGNWKIDARYNVQDLISRIQRIAKYADRIELHNSDACELIRTISNDLPPKSLLYFDPPYYVKGKDLYVNHYRHDDHAKVAEVITSITKQKWVVSYDNAPEIKELYKGFDKIEYSLNYSAAAASKGTEVMFFSDGLYVPPLNSANER</sequence>
<keyword evidence="5" id="KW-0949">S-adenosyl-L-methionine</keyword>
<reference evidence="7" key="1">
    <citation type="submission" date="2022-04" db="EMBL/GenBank/DDBJ databases">
        <title>Mucilaginibacter sp. RS28 isolated from freshwater.</title>
        <authorList>
            <person name="Ko S.-R."/>
        </authorList>
    </citation>
    <scope>NUCLEOTIDE SEQUENCE</scope>
    <source>
        <strain evidence="7">RS28</strain>
    </source>
</reference>
<dbReference type="Pfam" id="PF02086">
    <property type="entry name" value="MethyltransfD12"/>
    <property type="match status" value="1"/>
</dbReference>
<dbReference type="PRINTS" id="PR00505">
    <property type="entry name" value="D12N6MTFRASE"/>
</dbReference>
<dbReference type="Gene3D" id="1.10.1020.10">
    <property type="entry name" value="Adenine-specific Methyltransferase, Domain 2"/>
    <property type="match status" value="1"/>
</dbReference>
<dbReference type="Proteomes" id="UP001139450">
    <property type="component" value="Unassembled WGS sequence"/>
</dbReference>
<evidence type="ECO:0000256" key="2">
    <source>
        <dbReference type="ARBA" id="ARBA00011900"/>
    </source>
</evidence>
<evidence type="ECO:0000256" key="3">
    <source>
        <dbReference type="ARBA" id="ARBA00022603"/>
    </source>
</evidence>
<dbReference type="AlphaFoldDB" id="A0A9X2BBD7"/>
<dbReference type="GO" id="GO:0009307">
    <property type="term" value="P:DNA restriction-modification system"/>
    <property type="evidence" value="ECO:0007669"/>
    <property type="project" value="InterPro"/>
</dbReference>